<comment type="subcellular location">
    <subcellularLocation>
        <location evidence="1">Membrane</location>
    </subcellularLocation>
</comment>
<evidence type="ECO:0000313" key="7">
    <source>
        <dbReference type="EMBL" id="PLT56524.1"/>
    </source>
</evidence>
<dbReference type="InterPro" id="IPR050515">
    <property type="entry name" value="Beta-lactam/transpept"/>
</dbReference>
<protein>
    <recommendedName>
        <fullName evidence="9">Penicillin-binding transpeptidase domain-containing protein</fullName>
    </recommendedName>
</protein>
<evidence type="ECO:0000259" key="5">
    <source>
        <dbReference type="Pfam" id="PF03717"/>
    </source>
</evidence>
<dbReference type="PANTHER" id="PTHR30627:SF25">
    <property type="entry name" value="PENICILLIN-BINDING PROTEIN 3"/>
    <property type="match status" value="1"/>
</dbReference>
<dbReference type="GO" id="GO:0071555">
    <property type="term" value="P:cell wall organization"/>
    <property type="evidence" value="ECO:0007669"/>
    <property type="project" value="TreeGrafter"/>
</dbReference>
<name>A0A2N5NK24_MEDGN</name>
<sequence length="685" mass="74838">MRKRKNKKGLLIGGIAAGVVVILAGGGVFAWKLLINTTTPQETVKNYFALVEKKQYDKMYDMLSESSKEKISKKKFTERNQNIYEGIEAKDIKISIPEKEKLKGNPVTVKYSETMETSADEISFDNAVTLQKEDGEYKIDWDSTVIFPNLQDSYKVQIQTESAQRGTIYDRNGVILAGNGTVLEVGLVPGKMGDDTARAESIKKLAELLDVSEEAIQNALGASYVQDDSFVPIKKIAKGNEEKEAQLLTIPGVMLNDSQDRVYPLGAAAGHLTGYVQAVTAEDLEKLENKGYHANSVIGRSGLEQAYEEELCPVDGTRIIIADETGNTIETLAYQPAQNGKDVRVTIDAEVQKTAYDQFAQDPGTAAAMNPKTGEVLALVSTPGYDPNEFVLGMSDARWNALNEDASNPLMNRFVNTWVPGSTFKGITAAVGVDAGIINPDENLGYVGLSWQKDASWGDYHVTTLTDYGETVNLVNAMTYSDNIYFAREALKIGADTMEEKLKSFGFEEELPFDLTMQASTFDDDGKIDSEIQLADTGYGQGQVLVNTLHLLSMYSMFVNDGNMIQPVLKYEENAAAKIWKEQAVSAQTAQTVKQSLLSVIENPSGTGASAKIDGVTMLGKTGTAEIKESQDDTTGVERGWFICETTEDMPNQIAVVGMVEDVKTKGGSSYVTQKVRNIAVSYLQ</sequence>
<keyword evidence="3" id="KW-0472">Membrane</keyword>
<dbReference type="InterPro" id="IPR012338">
    <property type="entry name" value="Beta-lactam/transpept-like"/>
</dbReference>
<dbReference type="InterPro" id="IPR007887">
    <property type="entry name" value="MecA_N"/>
</dbReference>
<dbReference type="Pfam" id="PF05223">
    <property type="entry name" value="MecA_N"/>
    <property type="match status" value="1"/>
</dbReference>
<dbReference type="Gene3D" id="3.30.1390.30">
    <property type="entry name" value="Penicillin-binding protein 2a, domain 3"/>
    <property type="match status" value="1"/>
</dbReference>
<dbReference type="SUPFAM" id="SSF56519">
    <property type="entry name" value="Penicillin binding protein dimerisation domain"/>
    <property type="match status" value="1"/>
</dbReference>
<dbReference type="Proteomes" id="UP000234849">
    <property type="component" value="Unassembled WGS sequence"/>
</dbReference>
<reference evidence="7 8" key="1">
    <citation type="journal article" date="2017" name="Genome Med.">
        <title>A novel Ruminococcus gnavus clade enriched in inflammatory bowel disease patients.</title>
        <authorList>
            <person name="Hall A.B."/>
            <person name="Yassour M."/>
            <person name="Sauk J."/>
            <person name="Garner A."/>
            <person name="Jiang X."/>
            <person name="Arthur T."/>
            <person name="Lagoudas G.K."/>
            <person name="Vatanen T."/>
            <person name="Fornelos N."/>
            <person name="Wilson R."/>
            <person name="Bertha M."/>
            <person name="Cohen M."/>
            <person name="Garber J."/>
            <person name="Khalili H."/>
            <person name="Gevers D."/>
            <person name="Ananthakrishnan A.N."/>
            <person name="Kugathasan S."/>
            <person name="Lander E.S."/>
            <person name="Blainey P."/>
            <person name="Vlamakis H."/>
            <person name="Xavier R.J."/>
            <person name="Huttenhower C."/>
        </authorList>
    </citation>
    <scope>NUCLEOTIDE SEQUENCE [LARGE SCALE GENOMIC DNA]</scope>
    <source>
        <strain evidence="7 8">RJX1118</strain>
    </source>
</reference>
<evidence type="ECO:0000256" key="3">
    <source>
        <dbReference type="ARBA" id="ARBA00023136"/>
    </source>
</evidence>
<comment type="similarity">
    <text evidence="2">Belongs to the transpeptidase family.</text>
</comment>
<dbReference type="InterPro" id="IPR001460">
    <property type="entry name" value="PCN-bd_Tpept"/>
</dbReference>
<dbReference type="GO" id="GO:0071972">
    <property type="term" value="F:peptidoglycan L,D-transpeptidase activity"/>
    <property type="evidence" value="ECO:0007669"/>
    <property type="project" value="TreeGrafter"/>
</dbReference>
<feature type="domain" description="Penicillin-binding protein transpeptidase" evidence="4">
    <location>
        <begin position="364"/>
        <end position="679"/>
    </location>
</feature>
<feature type="domain" description="NTF2-like N-terminal transpeptidase" evidence="6">
    <location>
        <begin position="39"/>
        <end position="152"/>
    </location>
</feature>
<comment type="caution">
    <text evidence="7">The sequence shown here is derived from an EMBL/GenBank/DDBJ whole genome shotgun (WGS) entry which is preliminary data.</text>
</comment>
<dbReference type="SUPFAM" id="SSF56601">
    <property type="entry name" value="beta-lactamase/transpeptidase-like"/>
    <property type="match status" value="1"/>
</dbReference>
<evidence type="ECO:0008006" key="9">
    <source>
        <dbReference type="Google" id="ProtNLM"/>
    </source>
</evidence>
<accession>A0A2N5NK24</accession>
<evidence type="ECO:0000313" key="8">
    <source>
        <dbReference type="Proteomes" id="UP000234849"/>
    </source>
</evidence>
<organism evidence="7 8">
    <name type="scientific">Mediterraneibacter gnavus</name>
    <name type="common">Ruminococcus gnavus</name>
    <dbReference type="NCBI Taxonomy" id="33038"/>
    <lineage>
        <taxon>Bacteria</taxon>
        <taxon>Bacillati</taxon>
        <taxon>Bacillota</taxon>
        <taxon>Clostridia</taxon>
        <taxon>Lachnospirales</taxon>
        <taxon>Lachnospiraceae</taxon>
        <taxon>Mediterraneibacter</taxon>
    </lineage>
</organism>
<dbReference type="RefSeq" id="WP_101879329.1">
    <property type="nucleotide sequence ID" value="NZ_NIHM01000005.1"/>
</dbReference>
<dbReference type="Gene3D" id="3.10.450.100">
    <property type="entry name" value="NTF2-like, domain 1"/>
    <property type="match status" value="1"/>
</dbReference>
<dbReference type="Pfam" id="PF03717">
    <property type="entry name" value="PBP_dimer"/>
    <property type="match status" value="1"/>
</dbReference>
<proteinExistence type="inferred from homology"/>
<dbReference type="InterPro" id="IPR005311">
    <property type="entry name" value="PBP_dimer"/>
</dbReference>
<dbReference type="Gene3D" id="3.90.1310.10">
    <property type="entry name" value="Penicillin-binding protein 2a (Domain 2)"/>
    <property type="match status" value="1"/>
</dbReference>
<dbReference type="PANTHER" id="PTHR30627">
    <property type="entry name" value="PEPTIDOGLYCAN D,D-TRANSPEPTIDASE"/>
    <property type="match status" value="1"/>
</dbReference>
<evidence type="ECO:0000259" key="4">
    <source>
        <dbReference type="Pfam" id="PF00905"/>
    </source>
</evidence>
<dbReference type="Gene3D" id="3.40.710.10">
    <property type="entry name" value="DD-peptidase/beta-lactamase superfamily"/>
    <property type="match status" value="1"/>
</dbReference>
<gene>
    <name evidence="7" type="ORF">CDL18_04945</name>
</gene>
<evidence type="ECO:0000256" key="2">
    <source>
        <dbReference type="ARBA" id="ARBA00007171"/>
    </source>
</evidence>
<dbReference type="InterPro" id="IPR032710">
    <property type="entry name" value="NTF2-like_dom_sf"/>
</dbReference>
<dbReference type="GO" id="GO:0046677">
    <property type="term" value="P:response to antibiotic"/>
    <property type="evidence" value="ECO:0007669"/>
    <property type="project" value="InterPro"/>
</dbReference>
<dbReference type="AlphaFoldDB" id="A0A2N5NK24"/>
<dbReference type="GO" id="GO:0005886">
    <property type="term" value="C:plasma membrane"/>
    <property type="evidence" value="ECO:0007669"/>
    <property type="project" value="TreeGrafter"/>
</dbReference>
<dbReference type="GO" id="GO:0008658">
    <property type="term" value="F:penicillin binding"/>
    <property type="evidence" value="ECO:0007669"/>
    <property type="project" value="InterPro"/>
</dbReference>
<dbReference type="Pfam" id="PF00905">
    <property type="entry name" value="Transpeptidase"/>
    <property type="match status" value="1"/>
</dbReference>
<evidence type="ECO:0000259" key="6">
    <source>
        <dbReference type="Pfam" id="PF05223"/>
    </source>
</evidence>
<dbReference type="EMBL" id="NIHM01000005">
    <property type="protein sequence ID" value="PLT56524.1"/>
    <property type="molecule type" value="Genomic_DNA"/>
</dbReference>
<dbReference type="InterPro" id="IPR036138">
    <property type="entry name" value="PBP_dimer_sf"/>
</dbReference>
<dbReference type="SUPFAM" id="SSF54427">
    <property type="entry name" value="NTF2-like"/>
    <property type="match status" value="1"/>
</dbReference>
<evidence type="ECO:0000256" key="1">
    <source>
        <dbReference type="ARBA" id="ARBA00004370"/>
    </source>
</evidence>
<feature type="domain" description="Penicillin-binding protein dimerisation" evidence="5">
    <location>
        <begin position="161"/>
        <end position="332"/>
    </location>
</feature>